<dbReference type="PANTHER" id="PTHR30346:SF28">
    <property type="entry name" value="HTH-TYPE TRANSCRIPTIONAL REGULATOR CYNR"/>
    <property type="match status" value="1"/>
</dbReference>
<dbReference type="Gene3D" id="3.40.190.10">
    <property type="entry name" value="Periplasmic binding protein-like II"/>
    <property type="match status" value="2"/>
</dbReference>
<dbReference type="InterPro" id="IPR036390">
    <property type="entry name" value="WH_DNA-bd_sf"/>
</dbReference>
<reference evidence="7" key="1">
    <citation type="journal article" date="2019" name="Int. J. Syst. Evol. Microbiol.">
        <title>The Global Catalogue of Microorganisms (GCM) 10K type strain sequencing project: providing services to taxonomists for standard genome sequencing and annotation.</title>
        <authorList>
            <consortium name="The Broad Institute Genomics Platform"/>
            <consortium name="The Broad Institute Genome Sequencing Center for Infectious Disease"/>
            <person name="Wu L."/>
            <person name="Ma J."/>
        </authorList>
    </citation>
    <scope>NUCLEOTIDE SEQUENCE [LARGE SCALE GENOMIC DNA]</scope>
    <source>
        <strain evidence="7">KCTC 19466</strain>
    </source>
</reference>
<dbReference type="InterPro" id="IPR036388">
    <property type="entry name" value="WH-like_DNA-bd_sf"/>
</dbReference>
<dbReference type="Pfam" id="PF00126">
    <property type="entry name" value="HTH_1"/>
    <property type="match status" value="1"/>
</dbReference>
<dbReference type="PROSITE" id="PS50931">
    <property type="entry name" value="HTH_LYSR"/>
    <property type="match status" value="1"/>
</dbReference>
<dbReference type="SUPFAM" id="SSF46785">
    <property type="entry name" value="Winged helix' DNA-binding domain"/>
    <property type="match status" value="1"/>
</dbReference>
<keyword evidence="4" id="KW-0804">Transcription</keyword>
<gene>
    <name evidence="6" type="ORF">GCM10008096_13980</name>
</gene>
<accession>A0ABQ3GIA9</accession>
<dbReference type="Gene3D" id="1.10.10.10">
    <property type="entry name" value="Winged helix-like DNA-binding domain superfamily/Winged helix DNA-binding domain"/>
    <property type="match status" value="1"/>
</dbReference>
<sequence>MELRHLRYFVAVAEERHFSRAAARLHVAQPPLSQQIKQLEEELGTRLLERTTRRVDLTPAGELLLERAQALLADVEQLEHDVRLVGDGAAGVLRVGVVGSATYRMMPRIVSAAREQMPGLKMHVTAEKLTPQLTRELVENHIDLAILRPPVRSDDIELRHLEKDELLVALHSSHPLAARDTIDLANLADQPFVSFPQESAVGTIAVEAAHQAGFRPRVVQEATETSTLLSFVASGMGVALVPVTRGTFALEGVELRPLTQAPVVDLAIAWRKDNRSALIERFISLFDLKDHG</sequence>
<dbReference type="PANTHER" id="PTHR30346">
    <property type="entry name" value="TRANSCRIPTIONAL DUAL REGULATOR HCAR-RELATED"/>
    <property type="match status" value="1"/>
</dbReference>
<evidence type="ECO:0000259" key="5">
    <source>
        <dbReference type="PROSITE" id="PS50931"/>
    </source>
</evidence>
<dbReference type="PRINTS" id="PR00039">
    <property type="entry name" value="HTHLYSR"/>
</dbReference>
<organism evidence="6 7">
    <name type="scientific">Zhihengliuella salsuginis</name>
    <dbReference type="NCBI Taxonomy" id="578222"/>
    <lineage>
        <taxon>Bacteria</taxon>
        <taxon>Bacillati</taxon>
        <taxon>Actinomycetota</taxon>
        <taxon>Actinomycetes</taxon>
        <taxon>Micrococcales</taxon>
        <taxon>Micrococcaceae</taxon>
        <taxon>Zhihengliuella</taxon>
    </lineage>
</organism>
<comment type="similarity">
    <text evidence="1">Belongs to the LysR transcriptional regulatory family.</text>
</comment>
<name>A0ABQ3GIA9_9MICC</name>
<dbReference type="InterPro" id="IPR005119">
    <property type="entry name" value="LysR_subst-bd"/>
</dbReference>
<protein>
    <submittedName>
        <fullName evidence="6">LysR family transcriptional regulator</fullName>
    </submittedName>
</protein>
<evidence type="ECO:0000313" key="6">
    <source>
        <dbReference type="EMBL" id="GHD05289.1"/>
    </source>
</evidence>
<dbReference type="SUPFAM" id="SSF53850">
    <property type="entry name" value="Periplasmic binding protein-like II"/>
    <property type="match status" value="1"/>
</dbReference>
<comment type="caution">
    <text evidence="6">The sequence shown here is derived from an EMBL/GenBank/DDBJ whole genome shotgun (WGS) entry which is preliminary data.</text>
</comment>
<evidence type="ECO:0000313" key="7">
    <source>
        <dbReference type="Proteomes" id="UP000642819"/>
    </source>
</evidence>
<feature type="domain" description="HTH lysR-type" evidence="5">
    <location>
        <begin position="1"/>
        <end position="58"/>
    </location>
</feature>
<dbReference type="Proteomes" id="UP000642819">
    <property type="component" value="Unassembled WGS sequence"/>
</dbReference>
<dbReference type="EMBL" id="BMXK01000005">
    <property type="protein sequence ID" value="GHD05289.1"/>
    <property type="molecule type" value="Genomic_DNA"/>
</dbReference>
<keyword evidence="3" id="KW-0238">DNA-binding</keyword>
<evidence type="ECO:0000256" key="1">
    <source>
        <dbReference type="ARBA" id="ARBA00009437"/>
    </source>
</evidence>
<evidence type="ECO:0000256" key="4">
    <source>
        <dbReference type="ARBA" id="ARBA00023163"/>
    </source>
</evidence>
<keyword evidence="2" id="KW-0805">Transcription regulation</keyword>
<evidence type="ECO:0000256" key="2">
    <source>
        <dbReference type="ARBA" id="ARBA00023015"/>
    </source>
</evidence>
<dbReference type="RefSeq" id="WP_189349417.1">
    <property type="nucleotide sequence ID" value="NZ_BMXK01000005.1"/>
</dbReference>
<evidence type="ECO:0000256" key="3">
    <source>
        <dbReference type="ARBA" id="ARBA00023125"/>
    </source>
</evidence>
<proteinExistence type="inferred from homology"/>
<dbReference type="CDD" id="cd08414">
    <property type="entry name" value="PBP2_LTTR_aromatics_like"/>
    <property type="match status" value="1"/>
</dbReference>
<keyword evidence="7" id="KW-1185">Reference proteome</keyword>
<dbReference type="Pfam" id="PF03466">
    <property type="entry name" value="LysR_substrate"/>
    <property type="match status" value="1"/>
</dbReference>
<dbReference type="InterPro" id="IPR000847">
    <property type="entry name" value="LysR_HTH_N"/>
</dbReference>